<dbReference type="PANTHER" id="PTHR31268">
    <property type="match status" value="1"/>
</dbReference>
<evidence type="ECO:0000313" key="6">
    <source>
        <dbReference type="EMBL" id="SZX69130.1"/>
    </source>
</evidence>
<evidence type="ECO:0000256" key="3">
    <source>
        <dbReference type="ARBA" id="ARBA00023277"/>
    </source>
</evidence>
<sequence>MGQMLSTAGIFISWWICRSWTDKESSLCLRVESGDDSKLGKSCDSVLLMACGTDPFHLVDAGVAAAAALSGGAAPRAAKHLPASLDGFGWCTWDAFYSTVSARGLVEGLGSLAAGGLSPQLLIIDDGWQLTDVDPPYGKAPTAQLADKLAGEGTAAAQLFDGPREMVLETQDTFYQENAKLLAEASGQMQQEVRNLFPTVANTGVISHHHAPPAATWDAPADAVIAAKEEEIAASRDSRDGGAASPAAADGSMRPDWAEARRNAAKSTVPSERRPLLSRRQQQQDSSASTAAAAAAGDVEGSSDGQQQQQPKKKKGGGVLATAHLEELISDPKHAAEVVGAELKATAAEAEAALGQAKLEAELRLEAARAEANKAMKRAIQKASPTPRQQFILIRWAQKAAGALVGLATAGFLLFYQWVVEPAPPNSLRVKAFAALTQGVLRGAMLTFFASASDFTRRLTSVEANAKFARLDAGPEEDWEATPADFRGVVQHIKQKFGIRYVYCWHGLPAYWGGVMPGTPSLAGVTGSSLVYPKPTNSIAEVEPSLMWSPAVLAGVGIATDPGALYSAMHSYLASSAVDGVKVDCQAGVGLVGSALGGGPAAAREFQAALEASIATHFPGNHAINCMCHSSENFYRFVATAVARVSDDYYPRDPASSTPHIGACAFNSLYLGALVQPDWDMFQSAHPAGVLHGMARAVSGGAVYVSDKPGQHDFALLRRLVLPDGGVLRAALPGRPTRDCLFADVLRDRQTLLKVWNANPVVGIVGVFNLQGASWDRQRRKFHVHDKRGSTLTTAVTPGDVETLRQPAHSSAAADADADGDGGSSRWADAAAAAGVDGVAAAAAPPQQQQQQLFAMYRYDTEELAVVPSSGSISVALGPSGSDLVWVSPLQVCGSVSFAPLGLVDMFNGGGAVGSCQLAPAHAHAQTAAAAAGGNGGSRGSSSSPVVAAAAAAAVGGSPRAVAALQLKGCGRFLAYSSVRPARVLVNLNSHNFEWDEFTNRLEFEVPQLEGLQCEVQVLYQ</sequence>
<dbReference type="AlphaFoldDB" id="A0A383VW46"/>
<feature type="region of interest" description="Disordered" evidence="5">
    <location>
        <begin position="232"/>
        <end position="318"/>
    </location>
</feature>
<dbReference type="STRING" id="3088.A0A383VW46"/>
<evidence type="ECO:0000256" key="4">
    <source>
        <dbReference type="ARBA" id="ARBA00049426"/>
    </source>
</evidence>
<gene>
    <name evidence="6" type="ORF">BQ4739_LOCUS9431</name>
</gene>
<dbReference type="Gene3D" id="3.20.20.70">
    <property type="entry name" value="Aldolase class I"/>
    <property type="match status" value="1"/>
</dbReference>
<dbReference type="Proteomes" id="UP000256970">
    <property type="component" value="Unassembled WGS sequence"/>
</dbReference>
<comment type="similarity">
    <text evidence="1">Belongs to the glycosyl hydrolases 36 family.</text>
</comment>
<keyword evidence="3" id="KW-0119">Carbohydrate metabolism</keyword>
<dbReference type="Pfam" id="PF05691">
    <property type="entry name" value="Raffinose_syn"/>
    <property type="match status" value="3"/>
</dbReference>
<feature type="region of interest" description="Disordered" evidence="5">
    <location>
        <begin position="790"/>
        <end position="826"/>
    </location>
</feature>
<feature type="compositionally biased region" description="Low complexity" evidence="5">
    <location>
        <begin position="278"/>
        <end position="310"/>
    </location>
</feature>
<dbReference type="GO" id="GO:0047274">
    <property type="term" value="F:galactinol-sucrose galactosyltransferase activity"/>
    <property type="evidence" value="ECO:0007669"/>
    <property type="project" value="UniProtKB-EC"/>
</dbReference>
<dbReference type="InterPro" id="IPR008811">
    <property type="entry name" value="Glycosyl_hydrolases_36"/>
</dbReference>
<dbReference type="PANTHER" id="PTHR31268:SF32">
    <property type="entry name" value="GALACTINOL--SUCROSE GALACTOSYLTRANSFERASE 2-RELATED"/>
    <property type="match status" value="1"/>
</dbReference>
<organism evidence="6 7">
    <name type="scientific">Tetradesmus obliquus</name>
    <name type="common">Green alga</name>
    <name type="synonym">Acutodesmus obliquus</name>
    <dbReference type="NCBI Taxonomy" id="3088"/>
    <lineage>
        <taxon>Eukaryota</taxon>
        <taxon>Viridiplantae</taxon>
        <taxon>Chlorophyta</taxon>
        <taxon>core chlorophytes</taxon>
        <taxon>Chlorophyceae</taxon>
        <taxon>CS clade</taxon>
        <taxon>Sphaeropleales</taxon>
        <taxon>Scenedesmaceae</taxon>
        <taxon>Tetradesmus</taxon>
    </lineage>
</organism>
<dbReference type="InterPro" id="IPR013785">
    <property type="entry name" value="Aldolase_TIM"/>
</dbReference>
<accession>A0A383VW46</accession>
<dbReference type="EMBL" id="FNXT01000905">
    <property type="protein sequence ID" value="SZX69130.1"/>
    <property type="molecule type" value="Genomic_DNA"/>
</dbReference>
<dbReference type="SUPFAM" id="SSF51445">
    <property type="entry name" value="(Trans)glycosidases"/>
    <property type="match status" value="2"/>
</dbReference>
<dbReference type="InterPro" id="IPR017853">
    <property type="entry name" value="GH"/>
</dbReference>
<proteinExistence type="inferred from homology"/>
<name>A0A383VW46_TETOB</name>
<protein>
    <recommendedName>
        <fullName evidence="2">galactinol--sucrose galactosyltransferase</fullName>
        <ecNumber evidence="2">2.4.1.82</ecNumber>
    </recommendedName>
</protein>
<evidence type="ECO:0000256" key="2">
    <source>
        <dbReference type="ARBA" id="ARBA00012708"/>
    </source>
</evidence>
<comment type="catalytic activity">
    <reaction evidence="4">
        <text>alpha-D-galactosyl-(1-&gt;3)-1D-myo-inositol + sucrose = raffinose + myo-inositol</text>
        <dbReference type="Rhea" id="RHEA:20161"/>
        <dbReference type="ChEBI" id="CHEBI:16634"/>
        <dbReference type="ChEBI" id="CHEBI:17268"/>
        <dbReference type="ChEBI" id="CHEBI:17505"/>
        <dbReference type="ChEBI" id="CHEBI:17992"/>
        <dbReference type="EC" id="2.4.1.82"/>
    </reaction>
</comment>
<keyword evidence="7" id="KW-1185">Reference proteome</keyword>
<evidence type="ECO:0000256" key="1">
    <source>
        <dbReference type="ARBA" id="ARBA00007240"/>
    </source>
</evidence>
<feature type="compositionally biased region" description="Low complexity" evidence="5">
    <location>
        <begin position="241"/>
        <end position="252"/>
    </location>
</feature>
<reference evidence="6 7" key="1">
    <citation type="submission" date="2016-10" db="EMBL/GenBank/DDBJ databases">
        <authorList>
            <person name="Cai Z."/>
        </authorList>
    </citation>
    <scope>NUCLEOTIDE SEQUENCE [LARGE SCALE GENOMIC DNA]</scope>
</reference>
<dbReference type="EC" id="2.4.1.82" evidence="2"/>
<evidence type="ECO:0000313" key="7">
    <source>
        <dbReference type="Proteomes" id="UP000256970"/>
    </source>
</evidence>
<evidence type="ECO:0000256" key="5">
    <source>
        <dbReference type="SAM" id="MobiDB-lite"/>
    </source>
</evidence>